<dbReference type="EMBL" id="BLLF01002297">
    <property type="protein sequence ID" value="GFH23542.1"/>
    <property type="molecule type" value="Genomic_DNA"/>
</dbReference>
<protein>
    <recommendedName>
        <fullName evidence="4">Secreted protein</fullName>
    </recommendedName>
</protein>
<feature type="signal peptide" evidence="1">
    <location>
        <begin position="1"/>
        <end position="23"/>
    </location>
</feature>
<evidence type="ECO:0000313" key="3">
    <source>
        <dbReference type="Proteomes" id="UP000485058"/>
    </source>
</evidence>
<feature type="chain" id="PRO_5025595438" description="Secreted protein" evidence="1">
    <location>
        <begin position="24"/>
        <end position="109"/>
    </location>
</feature>
<gene>
    <name evidence="2" type="ORF">HaLaN_21168</name>
</gene>
<keyword evidence="1" id="KW-0732">Signal</keyword>
<evidence type="ECO:0008006" key="4">
    <source>
        <dbReference type="Google" id="ProtNLM"/>
    </source>
</evidence>
<sequence>MEARVLWVHRIPILACLRLGLMSHESCGPKLVQLSMRCTAKSGKPQKGQGSQMVLTTTINPQCCDKRPLVVDLRAMAQPSTSGTSGVADVAQVPIVARPARSLPCRQCP</sequence>
<proteinExistence type="predicted"/>
<reference evidence="2 3" key="1">
    <citation type="submission" date="2020-02" db="EMBL/GenBank/DDBJ databases">
        <title>Draft genome sequence of Haematococcus lacustris strain NIES-144.</title>
        <authorList>
            <person name="Morimoto D."/>
            <person name="Nakagawa S."/>
            <person name="Yoshida T."/>
            <person name="Sawayama S."/>
        </authorList>
    </citation>
    <scope>NUCLEOTIDE SEQUENCE [LARGE SCALE GENOMIC DNA]</scope>
    <source>
        <strain evidence="2 3">NIES-144</strain>
    </source>
</reference>
<name>A0A6A0A2F0_HAELA</name>
<dbReference type="AlphaFoldDB" id="A0A6A0A2F0"/>
<evidence type="ECO:0000313" key="2">
    <source>
        <dbReference type="EMBL" id="GFH23542.1"/>
    </source>
</evidence>
<evidence type="ECO:0000256" key="1">
    <source>
        <dbReference type="SAM" id="SignalP"/>
    </source>
</evidence>
<accession>A0A6A0A2F0</accession>
<comment type="caution">
    <text evidence="2">The sequence shown here is derived from an EMBL/GenBank/DDBJ whole genome shotgun (WGS) entry which is preliminary data.</text>
</comment>
<dbReference type="Proteomes" id="UP000485058">
    <property type="component" value="Unassembled WGS sequence"/>
</dbReference>
<keyword evidence="3" id="KW-1185">Reference proteome</keyword>
<organism evidence="2 3">
    <name type="scientific">Haematococcus lacustris</name>
    <name type="common">Green alga</name>
    <name type="synonym">Haematococcus pluvialis</name>
    <dbReference type="NCBI Taxonomy" id="44745"/>
    <lineage>
        <taxon>Eukaryota</taxon>
        <taxon>Viridiplantae</taxon>
        <taxon>Chlorophyta</taxon>
        <taxon>core chlorophytes</taxon>
        <taxon>Chlorophyceae</taxon>
        <taxon>CS clade</taxon>
        <taxon>Chlamydomonadales</taxon>
        <taxon>Haematococcaceae</taxon>
        <taxon>Haematococcus</taxon>
    </lineage>
</organism>